<keyword evidence="8" id="KW-0648">Protein biosynthesis</keyword>
<dbReference type="InterPro" id="IPR018164">
    <property type="entry name" value="Ala-tRNA-synth_IIc_N"/>
</dbReference>
<reference evidence="11" key="1">
    <citation type="submission" date="2018-05" db="EMBL/GenBank/DDBJ databases">
        <authorList>
            <person name="Lanie J.A."/>
            <person name="Ng W.-L."/>
            <person name="Kazmierczak K.M."/>
            <person name="Andrzejewski T.M."/>
            <person name="Davidsen T.M."/>
            <person name="Wayne K.J."/>
            <person name="Tettelin H."/>
            <person name="Glass J.I."/>
            <person name="Rusch D."/>
            <person name="Podicherti R."/>
            <person name="Tsui H.-C.T."/>
            <person name="Winkler M.E."/>
        </authorList>
    </citation>
    <scope>NUCLEOTIDE SEQUENCE</scope>
</reference>
<evidence type="ECO:0000256" key="6">
    <source>
        <dbReference type="ARBA" id="ARBA00022840"/>
    </source>
</evidence>
<dbReference type="CDD" id="cd00673">
    <property type="entry name" value="AlaRS_core"/>
    <property type="match status" value="1"/>
</dbReference>
<keyword evidence="3" id="KW-0820">tRNA-binding</keyword>
<evidence type="ECO:0000256" key="4">
    <source>
        <dbReference type="ARBA" id="ARBA00022598"/>
    </source>
</evidence>
<dbReference type="Pfam" id="PF01411">
    <property type="entry name" value="tRNA-synt_2c"/>
    <property type="match status" value="1"/>
</dbReference>
<dbReference type="InterPro" id="IPR050058">
    <property type="entry name" value="Ala-tRNA_ligase"/>
</dbReference>
<dbReference type="SUPFAM" id="SSF55681">
    <property type="entry name" value="Class II aaRS and biotin synthetases"/>
    <property type="match status" value="1"/>
</dbReference>
<evidence type="ECO:0000256" key="9">
    <source>
        <dbReference type="ARBA" id="ARBA00023146"/>
    </source>
</evidence>
<dbReference type="NCBIfam" id="TIGR00344">
    <property type="entry name" value="alaS"/>
    <property type="match status" value="1"/>
</dbReference>
<dbReference type="GO" id="GO:0005524">
    <property type="term" value="F:ATP binding"/>
    <property type="evidence" value="ECO:0007669"/>
    <property type="project" value="UniProtKB-KW"/>
</dbReference>
<dbReference type="InterPro" id="IPR002318">
    <property type="entry name" value="Ala-tRNA-lgiase_IIc"/>
</dbReference>
<dbReference type="EMBL" id="UINC01080066">
    <property type="protein sequence ID" value="SVC22665.1"/>
    <property type="molecule type" value="Genomic_DNA"/>
</dbReference>
<dbReference type="PROSITE" id="PS50860">
    <property type="entry name" value="AA_TRNA_LIGASE_II_ALA"/>
    <property type="match status" value="1"/>
</dbReference>
<name>A0A382KGD8_9ZZZZ</name>
<dbReference type="PANTHER" id="PTHR11777:SF9">
    <property type="entry name" value="ALANINE--TRNA LIGASE, CYTOPLASMIC"/>
    <property type="match status" value="1"/>
</dbReference>
<dbReference type="GO" id="GO:0004813">
    <property type="term" value="F:alanine-tRNA ligase activity"/>
    <property type="evidence" value="ECO:0007669"/>
    <property type="project" value="UniProtKB-EC"/>
</dbReference>
<dbReference type="InterPro" id="IPR018162">
    <property type="entry name" value="Ala-tRNA-ligase_IIc_anticod-bd"/>
</dbReference>
<dbReference type="PRINTS" id="PR00980">
    <property type="entry name" value="TRNASYNTHALA"/>
</dbReference>
<dbReference type="InterPro" id="IPR045864">
    <property type="entry name" value="aa-tRNA-synth_II/BPL/LPL"/>
</dbReference>
<keyword evidence="5" id="KW-0547">Nucleotide-binding</keyword>
<evidence type="ECO:0000313" key="11">
    <source>
        <dbReference type="EMBL" id="SVC22665.1"/>
    </source>
</evidence>
<feature type="non-terminal residue" evidence="11">
    <location>
        <position position="396"/>
    </location>
</feature>
<sequence length="396" mass="44743">MNSEQIREEFLSYFESKSHLRVQSGSLIPVGDPTLLLTSAGMVQFKPYFIGEQTPPNKRLTSSQKSFRTVDIEEVGDNTHLTLFEMLGNFSIGDYFKEGAVEFALGCLNDAYGITKEKLVATVHHSDEEARRLWQAAGIPLERIFEFGDEDNWWGPAGLEGPCGPCSELHYDFGKQYGCQKSDCGPNCNNYDENQKMTCTRFVELWNLVFMQFYHHLDGSRTDLPAPSVDTGMGLERLAVILQKTKNIYETDLFVPIINRVSELTGIVYGDDEKETYAMRVLAEHSRSATFLIADGVVPGNEGRGYVLRRVLRRAIRYGINLGLKDVFLSDIAEEVVNKMKPAYPELSIHADFVFSVIKLEEQNFQRTYLAGYSVLNDSLKANETLSGDVVFKLWD</sequence>
<protein>
    <recommendedName>
        <fullName evidence="2">alanine--tRNA ligase</fullName>
        <ecNumber evidence="2">6.1.1.7</ecNumber>
    </recommendedName>
</protein>
<dbReference type="Gene3D" id="3.30.930.10">
    <property type="entry name" value="Bira Bifunctional Protein, Domain 2"/>
    <property type="match status" value="1"/>
</dbReference>
<proteinExistence type="inferred from homology"/>
<keyword evidence="6" id="KW-0067">ATP-binding</keyword>
<dbReference type="GO" id="GO:0006419">
    <property type="term" value="P:alanyl-tRNA aminoacylation"/>
    <property type="evidence" value="ECO:0007669"/>
    <property type="project" value="InterPro"/>
</dbReference>
<evidence type="ECO:0000256" key="5">
    <source>
        <dbReference type="ARBA" id="ARBA00022741"/>
    </source>
</evidence>
<feature type="domain" description="Alanyl-transfer RNA synthetases family profile" evidence="10">
    <location>
        <begin position="1"/>
        <end position="396"/>
    </location>
</feature>
<evidence type="ECO:0000259" key="10">
    <source>
        <dbReference type="PROSITE" id="PS50860"/>
    </source>
</evidence>
<keyword evidence="4" id="KW-0436">Ligase</keyword>
<dbReference type="InterPro" id="IPR018165">
    <property type="entry name" value="Ala-tRNA-synth_IIc_core"/>
</dbReference>
<evidence type="ECO:0000256" key="7">
    <source>
        <dbReference type="ARBA" id="ARBA00022884"/>
    </source>
</evidence>
<evidence type="ECO:0000256" key="2">
    <source>
        <dbReference type="ARBA" id="ARBA00013168"/>
    </source>
</evidence>
<dbReference type="GO" id="GO:0002161">
    <property type="term" value="F:aminoacyl-tRNA deacylase activity"/>
    <property type="evidence" value="ECO:0007669"/>
    <property type="project" value="TreeGrafter"/>
</dbReference>
<dbReference type="PANTHER" id="PTHR11777">
    <property type="entry name" value="ALANYL-TRNA SYNTHETASE"/>
    <property type="match status" value="1"/>
</dbReference>
<dbReference type="SUPFAM" id="SSF101353">
    <property type="entry name" value="Putative anticodon-binding domain of alanyl-tRNA synthetase (AlaRS)"/>
    <property type="match status" value="1"/>
</dbReference>
<evidence type="ECO:0000256" key="8">
    <source>
        <dbReference type="ARBA" id="ARBA00022917"/>
    </source>
</evidence>
<dbReference type="GO" id="GO:0000049">
    <property type="term" value="F:tRNA binding"/>
    <property type="evidence" value="ECO:0007669"/>
    <property type="project" value="UniProtKB-KW"/>
</dbReference>
<accession>A0A382KGD8</accession>
<gene>
    <name evidence="11" type="ORF">METZ01_LOCUS275519</name>
</gene>
<keyword evidence="7" id="KW-0694">RNA-binding</keyword>
<keyword evidence="9" id="KW-0030">Aminoacyl-tRNA synthetase</keyword>
<dbReference type="GO" id="GO:0005829">
    <property type="term" value="C:cytosol"/>
    <property type="evidence" value="ECO:0007669"/>
    <property type="project" value="TreeGrafter"/>
</dbReference>
<evidence type="ECO:0000256" key="3">
    <source>
        <dbReference type="ARBA" id="ARBA00022555"/>
    </source>
</evidence>
<dbReference type="EC" id="6.1.1.7" evidence="2"/>
<organism evidence="11">
    <name type="scientific">marine metagenome</name>
    <dbReference type="NCBI Taxonomy" id="408172"/>
    <lineage>
        <taxon>unclassified sequences</taxon>
        <taxon>metagenomes</taxon>
        <taxon>ecological metagenomes</taxon>
    </lineage>
</organism>
<dbReference type="AlphaFoldDB" id="A0A382KGD8"/>
<evidence type="ECO:0000256" key="1">
    <source>
        <dbReference type="ARBA" id="ARBA00008226"/>
    </source>
</evidence>
<comment type="similarity">
    <text evidence="1">Belongs to the class-II aminoacyl-tRNA synthetase family.</text>
</comment>